<evidence type="ECO:0000256" key="2">
    <source>
        <dbReference type="ARBA" id="ARBA00022679"/>
    </source>
</evidence>
<comment type="caution">
    <text evidence="4">The sequence shown here is derived from an EMBL/GenBank/DDBJ whole genome shotgun (WGS) entry which is preliminary data.</text>
</comment>
<dbReference type="CDD" id="cd03801">
    <property type="entry name" value="GT4_PimA-like"/>
    <property type="match status" value="1"/>
</dbReference>
<keyword evidence="2 4" id="KW-0808">Transferase</keyword>
<dbReference type="PANTHER" id="PTHR12526">
    <property type="entry name" value="GLYCOSYLTRANSFERASE"/>
    <property type="match status" value="1"/>
</dbReference>
<reference evidence="4 5" key="1">
    <citation type="submission" date="2020-07" db="EMBL/GenBank/DDBJ databases">
        <title>Genomic Encyclopedia of Type Strains, Phase IV (KMG-IV): sequencing the most valuable type-strain genomes for metagenomic binning, comparative biology and taxonomic classification.</title>
        <authorList>
            <person name="Goeker M."/>
        </authorList>
    </citation>
    <scope>NUCLEOTIDE SEQUENCE [LARGE SCALE GENOMIC DNA]</scope>
    <source>
        <strain evidence="4 5">DSM 29043</strain>
    </source>
</reference>
<proteinExistence type="predicted"/>
<keyword evidence="5" id="KW-1185">Reference proteome</keyword>
<dbReference type="Gene3D" id="3.40.50.2000">
    <property type="entry name" value="Glycogen Phosphorylase B"/>
    <property type="match status" value="2"/>
</dbReference>
<name>A0A7Z0BVI6_9SPHN</name>
<dbReference type="EC" id="2.4.1.21" evidence="4"/>
<dbReference type="PANTHER" id="PTHR12526:SF510">
    <property type="entry name" value="D-INOSITOL 3-PHOSPHATE GLYCOSYLTRANSFERASE"/>
    <property type="match status" value="1"/>
</dbReference>
<dbReference type="RefSeq" id="WP_179407245.1">
    <property type="nucleotide sequence ID" value="NZ_BMGF01000002.1"/>
</dbReference>
<protein>
    <submittedName>
        <fullName evidence="4">Starch synthase</fullName>
        <ecNumber evidence="4">2.4.1.21</ecNumber>
    </submittedName>
</protein>
<evidence type="ECO:0000259" key="3">
    <source>
        <dbReference type="Pfam" id="PF00534"/>
    </source>
</evidence>
<evidence type="ECO:0000256" key="1">
    <source>
        <dbReference type="ARBA" id="ARBA00022676"/>
    </source>
</evidence>
<dbReference type="InterPro" id="IPR001296">
    <property type="entry name" value="Glyco_trans_1"/>
</dbReference>
<dbReference type="SUPFAM" id="SSF53756">
    <property type="entry name" value="UDP-Glycosyltransferase/glycogen phosphorylase"/>
    <property type="match status" value="1"/>
</dbReference>
<gene>
    <name evidence="4" type="ORF">FHS75_001709</name>
</gene>
<dbReference type="AlphaFoldDB" id="A0A7Z0BVI6"/>
<dbReference type="Proteomes" id="UP000522081">
    <property type="component" value="Unassembled WGS sequence"/>
</dbReference>
<organism evidence="4 5">
    <name type="scientific">Novosphingobium marinum</name>
    <dbReference type="NCBI Taxonomy" id="1514948"/>
    <lineage>
        <taxon>Bacteria</taxon>
        <taxon>Pseudomonadati</taxon>
        <taxon>Pseudomonadota</taxon>
        <taxon>Alphaproteobacteria</taxon>
        <taxon>Sphingomonadales</taxon>
        <taxon>Sphingomonadaceae</taxon>
        <taxon>Novosphingobium</taxon>
    </lineage>
</organism>
<sequence>MKLAILPWGNVIEDFLGPIGLTVEQFATRMSGGWLFGYAEALHRGGIESCVIVFSASLRYPARFVNPETGRVTVALPAAATYCAARHVFGDVDGQARGAIPVRALGRIASFLATPAAPLVAALHAEACSAVLCQEYEYARFASLARIAGREGLGLFATFQGGSPSAGAFERRLRDRAIAQAAGLIVGSKVEQERLAATSAIDADRIAAIVNPLDLDEWQAVDRTAARERLGIPADARVAIWHGRVDYRRKGLDLLLEAWRLVTGNAPGADLRLHLIGSGADDAVLRREIAAACLPGIRWLDRYSNDRNAMRLELSAADLYVLPSRHEGFPVAPMEAMACGLPAVMTDVPGARDIVPDGDGSGGVIVPPDNPEALAAAMLDLLDDPRRRKAMGAAARSRIGSFASLDATGEMLATFLRSRSAARPQASTRSHDRV</sequence>
<dbReference type="EMBL" id="JACBZF010000002">
    <property type="protein sequence ID" value="NYH95390.1"/>
    <property type="molecule type" value="Genomic_DNA"/>
</dbReference>
<keyword evidence="1 4" id="KW-0328">Glycosyltransferase</keyword>
<evidence type="ECO:0000313" key="4">
    <source>
        <dbReference type="EMBL" id="NYH95390.1"/>
    </source>
</evidence>
<accession>A0A7Z0BVI6</accession>
<dbReference type="Pfam" id="PF00534">
    <property type="entry name" value="Glycos_transf_1"/>
    <property type="match status" value="1"/>
</dbReference>
<feature type="domain" description="Glycosyl transferase family 1" evidence="3">
    <location>
        <begin position="222"/>
        <end position="397"/>
    </location>
</feature>
<dbReference type="GO" id="GO:0009011">
    <property type="term" value="F:alpha-1,4-glucan glucosyltransferase (ADP-glucose donor) activity"/>
    <property type="evidence" value="ECO:0007669"/>
    <property type="project" value="UniProtKB-EC"/>
</dbReference>
<evidence type="ECO:0000313" key="5">
    <source>
        <dbReference type="Proteomes" id="UP000522081"/>
    </source>
</evidence>